<dbReference type="RefSeq" id="XP_067918686.1">
    <property type="nucleotide sequence ID" value="XM_068069336.1"/>
</dbReference>
<reference evidence="2 3" key="1">
    <citation type="journal article" date="2017" name="Int. J. Parasitol.">
        <title>The genome of the protozoan parasite Cystoisospora suis and a reverse vaccinology approach to identify vaccine candidates.</title>
        <authorList>
            <person name="Palmieri N."/>
            <person name="Shrestha A."/>
            <person name="Ruttkowski B."/>
            <person name="Beck T."/>
            <person name="Vogl C."/>
            <person name="Tomley F."/>
            <person name="Blake D.P."/>
            <person name="Joachim A."/>
        </authorList>
    </citation>
    <scope>NUCLEOTIDE SEQUENCE [LARGE SCALE GENOMIC DNA]</scope>
    <source>
        <strain evidence="2 3">Wien I</strain>
    </source>
</reference>
<protein>
    <submittedName>
        <fullName evidence="2">Uncharacterized protein</fullName>
    </submittedName>
</protein>
<dbReference type="GeneID" id="94432547"/>
<accession>A0A2C6JIQ0</accession>
<dbReference type="Proteomes" id="UP000221165">
    <property type="component" value="Unassembled WGS sequence"/>
</dbReference>
<feature type="compositionally biased region" description="Basic residues" evidence="1">
    <location>
        <begin position="131"/>
        <end position="141"/>
    </location>
</feature>
<dbReference type="AlphaFoldDB" id="A0A2C6JIQ0"/>
<evidence type="ECO:0000256" key="1">
    <source>
        <dbReference type="SAM" id="MobiDB-lite"/>
    </source>
</evidence>
<gene>
    <name evidence="2" type="ORF">CSUI_009220</name>
</gene>
<evidence type="ECO:0000313" key="3">
    <source>
        <dbReference type="Proteomes" id="UP000221165"/>
    </source>
</evidence>
<evidence type="ECO:0000313" key="2">
    <source>
        <dbReference type="EMBL" id="PHJ16961.1"/>
    </source>
</evidence>
<dbReference type="EMBL" id="MIGC01005429">
    <property type="protein sequence ID" value="PHJ16961.1"/>
    <property type="molecule type" value="Genomic_DNA"/>
</dbReference>
<organism evidence="2 3">
    <name type="scientific">Cystoisospora suis</name>
    <dbReference type="NCBI Taxonomy" id="483139"/>
    <lineage>
        <taxon>Eukaryota</taxon>
        <taxon>Sar</taxon>
        <taxon>Alveolata</taxon>
        <taxon>Apicomplexa</taxon>
        <taxon>Conoidasida</taxon>
        <taxon>Coccidia</taxon>
        <taxon>Eucoccidiorida</taxon>
        <taxon>Eimeriorina</taxon>
        <taxon>Sarcocystidae</taxon>
        <taxon>Cystoisospora</taxon>
    </lineage>
</organism>
<comment type="caution">
    <text evidence="2">The sequence shown here is derived from an EMBL/GenBank/DDBJ whole genome shotgun (WGS) entry which is preliminary data.</text>
</comment>
<feature type="region of interest" description="Disordered" evidence="1">
    <location>
        <begin position="116"/>
        <end position="141"/>
    </location>
</feature>
<name>A0A2C6JIQ0_9APIC</name>
<proteinExistence type="predicted"/>
<sequence length="141" mass="15581">MKTIRLSTKCTQKSWAGSCLLKQGGNLRTPLELPYFGGPGSEFGRQCIWHWEQRRSAQADSWSEAMNVGSAFFAAQFAHISCLPGYRTRRGIPGPVYSPRPSSQFQAAVLQNVQADKREASAGSGNGTLAKLRHSHEKSRR</sequence>
<keyword evidence="3" id="KW-1185">Reference proteome</keyword>
<dbReference type="VEuPathDB" id="ToxoDB:CSUI_009220"/>